<dbReference type="Proteomes" id="UP000663852">
    <property type="component" value="Unassembled WGS sequence"/>
</dbReference>
<accession>A0A814QKY0</accession>
<dbReference type="SMART" id="SM00368">
    <property type="entry name" value="LRR_RI"/>
    <property type="match status" value="6"/>
</dbReference>
<evidence type="ECO:0000256" key="2">
    <source>
        <dbReference type="SAM" id="Coils"/>
    </source>
</evidence>
<name>A0A814QKY0_ADIRI</name>
<protein>
    <recommendedName>
        <fullName evidence="3">F-box domain-containing protein</fullName>
    </recommendedName>
</protein>
<sequence length="344" mass="39120">MSKSSITSFHTLPVELFYRILDQQNEYTIVFSMRNICRRFNRIVDSYDRYQTLTEIQIKHKSIEVEEAKTLGDVLSNTTINRLDLQSNAIEYRGARYLADGLKDNKTLTILQLGCNKIGYEGAQYIANMLKENTTLTGLELESNEIKDEGARFLAGALKTNTTLIELEIWGNEIGNDGVQYIADTLSNNRTLTHLDLGRNSIGDQGLLSLAPALQSNGTRAIRCPSIRRAQFVAFFSSPLNSSPIQFVAFSSSRLNENLLESIEQLERLNQVLSNLTTRRIERDELNGDELIDHQSNTTLIELNLRQNCTTTQGEQYFMDALGNNRTLKALWLQYHLYRPNSLH</sequence>
<dbReference type="Gene3D" id="3.80.10.10">
    <property type="entry name" value="Ribonuclease Inhibitor"/>
    <property type="match status" value="3"/>
</dbReference>
<dbReference type="PROSITE" id="PS50181">
    <property type="entry name" value="FBOX"/>
    <property type="match status" value="1"/>
</dbReference>
<proteinExistence type="predicted"/>
<feature type="domain" description="F-box" evidence="3">
    <location>
        <begin position="6"/>
        <end position="53"/>
    </location>
</feature>
<feature type="coiled-coil region" evidence="2">
    <location>
        <begin position="252"/>
        <end position="279"/>
    </location>
</feature>
<dbReference type="OrthoDB" id="272549at2759"/>
<evidence type="ECO:0000259" key="3">
    <source>
        <dbReference type="PROSITE" id="PS50181"/>
    </source>
</evidence>
<keyword evidence="2" id="KW-0175">Coiled coil</keyword>
<dbReference type="AlphaFoldDB" id="A0A814QKY0"/>
<dbReference type="InterPro" id="IPR001611">
    <property type="entry name" value="Leu-rich_rpt"/>
</dbReference>
<dbReference type="InterPro" id="IPR052201">
    <property type="entry name" value="LRR-containing_regulator"/>
</dbReference>
<comment type="caution">
    <text evidence="4">The sequence shown here is derived from an EMBL/GenBank/DDBJ whole genome shotgun (WGS) entry which is preliminary data.</text>
</comment>
<evidence type="ECO:0000313" key="4">
    <source>
        <dbReference type="EMBL" id="CAF1122037.1"/>
    </source>
</evidence>
<organism evidence="4 5">
    <name type="scientific">Adineta ricciae</name>
    <name type="common">Rotifer</name>
    <dbReference type="NCBI Taxonomy" id="249248"/>
    <lineage>
        <taxon>Eukaryota</taxon>
        <taxon>Metazoa</taxon>
        <taxon>Spiralia</taxon>
        <taxon>Gnathifera</taxon>
        <taxon>Rotifera</taxon>
        <taxon>Eurotatoria</taxon>
        <taxon>Bdelloidea</taxon>
        <taxon>Adinetida</taxon>
        <taxon>Adinetidae</taxon>
        <taxon>Adineta</taxon>
    </lineage>
</organism>
<dbReference type="PANTHER" id="PTHR24111:SF0">
    <property type="entry name" value="LEUCINE-RICH REPEAT-CONTAINING PROTEIN"/>
    <property type="match status" value="1"/>
</dbReference>
<dbReference type="InterPro" id="IPR032675">
    <property type="entry name" value="LRR_dom_sf"/>
</dbReference>
<dbReference type="Pfam" id="PF13516">
    <property type="entry name" value="LRR_6"/>
    <property type="match status" value="5"/>
</dbReference>
<dbReference type="EMBL" id="CAJNOJ010000105">
    <property type="protein sequence ID" value="CAF1122037.1"/>
    <property type="molecule type" value="Genomic_DNA"/>
</dbReference>
<evidence type="ECO:0000313" key="5">
    <source>
        <dbReference type="Proteomes" id="UP000663852"/>
    </source>
</evidence>
<dbReference type="SUPFAM" id="SSF52047">
    <property type="entry name" value="RNI-like"/>
    <property type="match status" value="1"/>
</dbReference>
<evidence type="ECO:0000256" key="1">
    <source>
        <dbReference type="ARBA" id="ARBA00022737"/>
    </source>
</evidence>
<keyword evidence="1" id="KW-0677">Repeat</keyword>
<dbReference type="PANTHER" id="PTHR24111">
    <property type="entry name" value="LEUCINE-RICH REPEAT-CONTAINING PROTEIN 34"/>
    <property type="match status" value="1"/>
</dbReference>
<reference evidence="4" key="1">
    <citation type="submission" date="2021-02" db="EMBL/GenBank/DDBJ databases">
        <authorList>
            <person name="Nowell W R."/>
        </authorList>
    </citation>
    <scope>NUCLEOTIDE SEQUENCE</scope>
</reference>
<gene>
    <name evidence="4" type="ORF">EDS130_LOCUS21108</name>
</gene>
<dbReference type="InterPro" id="IPR001810">
    <property type="entry name" value="F-box_dom"/>
</dbReference>